<comment type="similarity">
    <text evidence="1">Belongs to the membrane fusion protein (MFP) (TC 8.A.1) family.</text>
</comment>
<dbReference type="Gene3D" id="2.40.50.100">
    <property type="match status" value="1"/>
</dbReference>
<dbReference type="Pfam" id="PF25989">
    <property type="entry name" value="YknX_C"/>
    <property type="match status" value="1"/>
</dbReference>
<dbReference type="InterPro" id="IPR006143">
    <property type="entry name" value="RND_pump_MFP"/>
</dbReference>
<dbReference type="Pfam" id="PF25917">
    <property type="entry name" value="BSH_RND"/>
    <property type="match status" value="1"/>
</dbReference>
<evidence type="ECO:0000259" key="4">
    <source>
        <dbReference type="Pfam" id="PF25944"/>
    </source>
</evidence>
<reference evidence="7" key="1">
    <citation type="submission" date="2017-11" db="EMBL/GenBank/DDBJ databases">
        <authorList>
            <person name="Chan K.G."/>
            <person name="Lee L.S."/>
        </authorList>
    </citation>
    <scope>NUCLEOTIDE SEQUENCE [LARGE SCALE GENOMIC DNA]</scope>
    <source>
        <strain evidence="7">DSM 100970</strain>
    </source>
</reference>
<evidence type="ECO:0000313" key="6">
    <source>
        <dbReference type="EMBL" id="AUR51104.1"/>
    </source>
</evidence>
<evidence type="ECO:0000259" key="3">
    <source>
        <dbReference type="Pfam" id="PF25917"/>
    </source>
</evidence>
<evidence type="ECO:0000259" key="2">
    <source>
        <dbReference type="Pfam" id="PF25876"/>
    </source>
</evidence>
<feature type="domain" description="YknX-like C-terminal permuted SH3-like" evidence="5">
    <location>
        <begin position="301"/>
        <end position="364"/>
    </location>
</feature>
<dbReference type="Proteomes" id="UP000236655">
    <property type="component" value="Chromosome"/>
</dbReference>
<feature type="domain" description="Multidrug resistance protein MdtA-like barrel-sandwich hybrid" evidence="3">
    <location>
        <begin position="59"/>
        <end position="192"/>
    </location>
</feature>
<dbReference type="Gene3D" id="2.40.420.20">
    <property type="match status" value="1"/>
</dbReference>
<dbReference type="Pfam" id="PF25876">
    <property type="entry name" value="HH_MFP_RND"/>
    <property type="match status" value="1"/>
</dbReference>
<feature type="domain" description="Multidrug resistance protein MdtA-like beta-barrel" evidence="4">
    <location>
        <begin position="203"/>
        <end position="291"/>
    </location>
</feature>
<dbReference type="PROSITE" id="PS51257">
    <property type="entry name" value="PROKAR_LIPOPROTEIN"/>
    <property type="match status" value="1"/>
</dbReference>
<dbReference type="InterPro" id="IPR058637">
    <property type="entry name" value="YknX-like_C"/>
</dbReference>
<dbReference type="NCBIfam" id="TIGR01730">
    <property type="entry name" value="RND_mfp"/>
    <property type="match status" value="1"/>
</dbReference>
<dbReference type="AlphaFoldDB" id="A0A2I7N3R5"/>
<evidence type="ECO:0000256" key="1">
    <source>
        <dbReference type="ARBA" id="ARBA00009477"/>
    </source>
</evidence>
<dbReference type="OrthoDB" id="9783047at2"/>
<dbReference type="EMBL" id="CP024847">
    <property type="protein sequence ID" value="AUR51104.1"/>
    <property type="molecule type" value="Genomic_DNA"/>
</dbReference>
<protein>
    <submittedName>
        <fullName evidence="6">Uncharacterized protein</fullName>
    </submittedName>
</protein>
<dbReference type="PANTHER" id="PTHR30158">
    <property type="entry name" value="ACRA/E-RELATED COMPONENT OF DRUG EFFLUX TRANSPORTER"/>
    <property type="match status" value="1"/>
</dbReference>
<dbReference type="SUPFAM" id="SSF111369">
    <property type="entry name" value="HlyD-like secretion proteins"/>
    <property type="match status" value="1"/>
</dbReference>
<dbReference type="Pfam" id="PF25944">
    <property type="entry name" value="Beta-barrel_RND"/>
    <property type="match status" value="1"/>
</dbReference>
<gene>
    <name evidence="6" type="ORF">CUN60_01870</name>
</gene>
<organism evidence="6 7">
    <name type="scientific">Aquella oligotrophica</name>
    <dbReference type="NCBI Taxonomy" id="2067065"/>
    <lineage>
        <taxon>Bacteria</taxon>
        <taxon>Pseudomonadati</taxon>
        <taxon>Pseudomonadota</taxon>
        <taxon>Betaproteobacteria</taxon>
        <taxon>Neisseriales</taxon>
        <taxon>Neisseriaceae</taxon>
        <taxon>Aquella</taxon>
    </lineage>
</organism>
<dbReference type="Gene3D" id="1.10.287.470">
    <property type="entry name" value="Helix hairpin bin"/>
    <property type="match status" value="1"/>
</dbReference>
<dbReference type="GO" id="GO:0005886">
    <property type="term" value="C:plasma membrane"/>
    <property type="evidence" value="ECO:0007669"/>
    <property type="project" value="TreeGrafter"/>
</dbReference>
<dbReference type="Gene3D" id="2.40.30.170">
    <property type="match status" value="1"/>
</dbReference>
<evidence type="ECO:0000259" key="5">
    <source>
        <dbReference type="Pfam" id="PF25989"/>
    </source>
</evidence>
<keyword evidence="7" id="KW-1185">Reference proteome</keyword>
<proteinExistence type="inferred from homology"/>
<dbReference type="InterPro" id="IPR058624">
    <property type="entry name" value="MdtA-like_HH"/>
</dbReference>
<evidence type="ECO:0000313" key="7">
    <source>
        <dbReference type="Proteomes" id="UP000236655"/>
    </source>
</evidence>
<dbReference type="GO" id="GO:0030313">
    <property type="term" value="C:cell envelope"/>
    <property type="evidence" value="ECO:0007669"/>
    <property type="project" value="UniProtKB-SubCell"/>
</dbReference>
<dbReference type="RefSeq" id="WP_102950404.1">
    <property type="nucleotide sequence ID" value="NZ_CP024847.1"/>
</dbReference>
<accession>A0A2I7N3R5</accession>
<name>A0A2I7N3R5_9NEIS</name>
<sequence>MKKIVIPMMLAGVVLGGCSKKETAKPEVAKHVDVQVVKAYDVPYVYDYPAMVQGVVDFQVIPRVSGAIYKQYYTEGTYVKKDTPLYQIDPRPFELDLQNYQGQLTKDYAAMVNYKSIYDRYVKLYAINAVSKQDLETATINWQGAVGLVDADKANINQAKLNLEYAVVRSPADGYIAERQVTVGDMVNAYQTVLNQINSVNDMYIMFSMPENDRLTIQNAIQQGAMSVPPSYKFRVDLQLADGTTMPNSGYVQFTDTRISLQNGVWNMRAYVDNKQLKSQLLAGQFVHIYLHGVAYKNSYAVPQESVFRDDKGAYVYLVKNGKIAKQYVTPGLMTGTLWIIRSGLEDGMQVVTAGGVKVLAGDEAKIDKTIDQSEMIKDSESGLVKSVPAQVTPNKDNASAFKANKHQPVQIYESANIYKDKY</sequence>
<feature type="domain" description="Multidrug resistance protein MdtA-like alpha-helical hairpin" evidence="2">
    <location>
        <begin position="97"/>
        <end position="166"/>
    </location>
</feature>
<dbReference type="InterPro" id="IPR058625">
    <property type="entry name" value="MdtA-like_BSH"/>
</dbReference>
<dbReference type="GO" id="GO:0046677">
    <property type="term" value="P:response to antibiotic"/>
    <property type="evidence" value="ECO:0007669"/>
    <property type="project" value="TreeGrafter"/>
</dbReference>
<dbReference type="InterPro" id="IPR058626">
    <property type="entry name" value="MdtA-like_b-barrel"/>
</dbReference>
<dbReference type="KEGG" id="nba:CUN60_01870"/>
<dbReference type="GO" id="GO:0022857">
    <property type="term" value="F:transmembrane transporter activity"/>
    <property type="evidence" value="ECO:0007669"/>
    <property type="project" value="InterPro"/>
</dbReference>